<evidence type="ECO:0000256" key="3">
    <source>
        <dbReference type="ARBA" id="ARBA00022630"/>
    </source>
</evidence>
<comment type="similarity">
    <text evidence="10">Belongs to the ApbE family.</text>
</comment>
<organism evidence="12 13">
    <name type="scientific">Lacibacter cauensis</name>
    <dbReference type="NCBI Taxonomy" id="510947"/>
    <lineage>
        <taxon>Bacteria</taxon>
        <taxon>Pseudomonadati</taxon>
        <taxon>Bacteroidota</taxon>
        <taxon>Chitinophagia</taxon>
        <taxon>Chitinophagales</taxon>
        <taxon>Chitinophagaceae</taxon>
        <taxon>Lacibacter</taxon>
    </lineage>
</organism>
<dbReference type="GO" id="GO:0046872">
    <property type="term" value="F:metal ion binding"/>
    <property type="evidence" value="ECO:0007669"/>
    <property type="project" value="UniProtKB-UniRule"/>
</dbReference>
<evidence type="ECO:0000256" key="8">
    <source>
        <dbReference type="ARBA" id="ARBA00031306"/>
    </source>
</evidence>
<dbReference type="InterPro" id="IPR024932">
    <property type="entry name" value="ApbE"/>
</dbReference>
<evidence type="ECO:0000256" key="1">
    <source>
        <dbReference type="ARBA" id="ARBA00011955"/>
    </source>
</evidence>
<evidence type="ECO:0000256" key="10">
    <source>
        <dbReference type="PIRNR" id="PIRNR006268"/>
    </source>
</evidence>
<dbReference type="EMBL" id="VLLE01000006">
    <property type="protein sequence ID" value="TWI79497.1"/>
    <property type="molecule type" value="Genomic_DNA"/>
</dbReference>
<dbReference type="InterPro" id="IPR003374">
    <property type="entry name" value="ApbE-like_sf"/>
</dbReference>
<keyword evidence="6 10" id="KW-0274">FAD</keyword>
<comment type="catalytic activity">
    <reaction evidence="9 10">
        <text>L-threonyl-[protein] + FAD = FMN-L-threonyl-[protein] + AMP + H(+)</text>
        <dbReference type="Rhea" id="RHEA:36847"/>
        <dbReference type="Rhea" id="RHEA-COMP:11060"/>
        <dbReference type="Rhea" id="RHEA-COMP:11061"/>
        <dbReference type="ChEBI" id="CHEBI:15378"/>
        <dbReference type="ChEBI" id="CHEBI:30013"/>
        <dbReference type="ChEBI" id="CHEBI:57692"/>
        <dbReference type="ChEBI" id="CHEBI:74257"/>
        <dbReference type="ChEBI" id="CHEBI:456215"/>
        <dbReference type="EC" id="2.7.1.180"/>
    </reaction>
</comment>
<reference evidence="12 13" key="1">
    <citation type="journal article" date="2015" name="Stand. Genomic Sci.">
        <title>Genomic Encyclopedia of Bacterial and Archaeal Type Strains, Phase III: the genomes of soil and plant-associated and newly described type strains.</title>
        <authorList>
            <person name="Whitman W.B."/>
            <person name="Woyke T."/>
            <person name="Klenk H.P."/>
            <person name="Zhou Y."/>
            <person name="Lilburn T.G."/>
            <person name="Beck B.J."/>
            <person name="De Vos P."/>
            <person name="Vandamme P."/>
            <person name="Eisen J.A."/>
            <person name="Garrity G."/>
            <person name="Hugenholtz P."/>
            <person name="Kyrpides N.C."/>
        </authorList>
    </citation>
    <scope>NUCLEOTIDE SEQUENCE [LARGE SCALE GENOMIC DNA]</scope>
    <source>
        <strain evidence="12 13">CGMCC 1.7271</strain>
    </source>
</reference>
<evidence type="ECO:0000256" key="9">
    <source>
        <dbReference type="ARBA" id="ARBA00048540"/>
    </source>
</evidence>
<evidence type="ECO:0000256" key="4">
    <source>
        <dbReference type="ARBA" id="ARBA00022679"/>
    </source>
</evidence>
<keyword evidence="13" id="KW-1185">Reference proteome</keyword>
<evidence type="ECO:0000256" key="7">
    <source>
        <dbReference type="ARBA" id="ARBA00022842"/>
    </source>
</evidence>
<sequence length="332" mass="37038">MRFLVLLCLLFTAGSSKNEWKRYSITGLAQGTTYAVVYYANDSSVTQQQVDSILKSLDQSLSLYQPNSLINQFNQSAKGLALDRHLLKVIKASLATYKSTNGLFDATVFPLVEAWGFAVKKMNSIPDSSTVHSLQSCVNSKWLYLKGNYLYKQKPCIKIDLNGIAQGYSVDVLAAFLESKNIHHYLVEIGGEIRVKGRKQPSNEKMKIGIESPALGLFDEHPLQKIVTIDEGAITTSGSYRRYHETKGQKITHIINPRTGYPQQNELISVTVYAKDAMTADAYDNAFMLMGLQQALAFVEKRKDLAAYFIYRKNNGEIADTASAGFLKLFSL</sequence>
<keyword evidence="4 10" id="KW-0808">Transferase</keyword>
<evidence type="ECO:0000256" key="5">
    <source>
        <dbReference type="ARBA" id="ARBA00022723"/>
    </source>
</evidence>
<dbReference type="RefSeq" id="WP_144888311.1">
    <property type="nucleotide sequence ID" value="NZ_VLLE01000006.1"/>
</dbReference>
<dbReference type="SUPFAM" id="SSF143631">
    <property type="entry name" value="ApbE-like"/>
    <property type="match status" value="1"/>
</dbReference>
<dbReference type="PANTHER" id="PTHR30040">
    <property type="entry name" value="THIAMINE BIOSYNTHESIS LIPOPROTEIN APBE"/>
    <property type="match status" value="1"/>
</dbReference>
<keyword evidence="5 10" id="KW-0479">Metal-binding</keyword>
<gene>
    <name evidence="12" type="ORF">IQ13_3902</name>
</gene>
<protein>
    <recommendedName>
        <fullName evidence="2 10">FAD:protein FMN transferase</fullName>
        <ecNumber evidence="1 10">2.7.1.180</ecNumber>
    </recommendedName>
    <alternativeName>
        <fullName evidence="8 10">Flavin transferase</fullName>
    </alternativeName>
</protein>
<feature type="binding site" evidence="11">
    <location>
        <position position="163"/>
    </location>
    <ligand>
        <name>Mg(2+)</name>
        <dbReference type="ChEBI" id="CHEBI:18420"/>
    </ligand>
</feature>
<dbReference type="Proteomes" id="UP000316167">
    <property type="component" value="Unassembled WGS sequence"/>
</dbReference>
<name>A0A562SE04_9BACT</name>
<dbReference type="PIRSF" id="PIRSF006268">
    <property type="entry name" value="ApbE"/>
    <property type="match status" value="1"/>
</dbReference>
<dbReference type="GO" id="GO:0016740">
    <property type="term" value="F:transferase activity"/>
    <property type="evidence" value="ECO:0007669"/>
    <property type="project" value="UniProtKB-UniRule"/>
</dbReference>
<dbReference type="OrthoDB" id="9778595at2"/>
<dbReference type="AlphaFoldDB" id="A0A562SE04"/>
<evidence type="ECO:0000256" key="2">
    <source>
        <dbReference type="ARBA" id="ARBA00016337"/>
    </source>
</evidence>
<dbReference type="PANTHER" id="PTHR30040:SF2">
    <property type="entry name" value="FAD:PROTEIN FMN TRANSFERASE"/>
    <property type="match status" value="1"/>
</dbReference>
<dbReference type="Gene3D" id="3.10.520.10">
    <property type="entry name" value="ApbE-like domains"/>
    <property type="match status" value="1"/>
</dbReference>
<evidence type="ECO:0000313" key="12">
    <source>
        <dbReference type="EMBL" id="TWI79497.1"/>
    </source>
</evidence>
<keyword evidence="7 10" id="KW-0460">Magnesium</keyword>
<evidence type="ECO:0000313" key="13">
    <source>
        <dbReference type="Proteomes" id="UP000316167"/>
    </source>
</evidence>
<keyword evidence="12" id="KW-0449">Lipoprotein</keyword>
<proteinExistence type="inferred from homology"/>
<evidence type="ECO:0000256" key="6">
    <source>
        <dbReference type="ARBA" id="ARBA00022827"/>
    </source>
</evidence>
<dbReference type="EC" id="2.7.1.180" evidence="1 10"/>
<comment type="caution">
    <text evidence="12">The sequence shown here is derived from an EMBL/GenBank/DDBJ whole genome shotgun (WGS) entry which is preliminary data.</text>
</comment>
<evidence type="ECO:0000256" key="11">
    <source>
        <dbReference type="PIRSR" id="PIRSR006268-2"/>
    </source>
</evidence>
<keyword evidence="3 10" id="KW-0285">Flavoprotein</keyword>
<dbReference type="Pfam" id="PF02424">
    <property type="entry name" value="ApbE"/>
    <property type="match status" value="1"/>
</dbReference>
<accession>A0A562SE04</accession>
<feature type="binding site" evidence="11">
    <location>
        <position position="281"/>
    </location>
    <ligand>
        <name>Mg(2+)</name>
        <dbReference type="ChEBI" id="CHEBI:18420"/>
    </ligand>
</feature>
<comment type="cofactor">
    <cofactor evidence="11">
        <name>Mg(2+)</name>
        <dbReference type="ChEBI" id="CHEBI:18420"/>
    </cofactor>
    <cofactor evidence="11">
        <name>Mn(2+)</name>
        <dbReference type="ChEBI" id="CHEBI:29035"/>
    </cofactor>
    <text evidence="11">Magnesium. Can also use manganese.</text>
</comment>